<dbReference type="InterPro" id="IPR008136">
    <property type="entry name" value="CinA_C"/>
</dbReference>
<comment type="caution">
    <text evidence="2">The sequence shown here is derived from an EMBL/GenBank/DDBJ whole genome shotgun (WGS) entry which is preliminary data.</text>
</comment>
<gene>
    <name evidence="2" type="ORF">EII35_04790</name>
</gene>
<feature type="domain" description="CinA C-terminal" evidence="1">
    <location>
        <begin position="5"/>
        <end position="154"/>
    </location>
</feature>
<dbReference type="Pfam" id="PF02464">
    <property type="entry name" value="CinA"/>
    <property type="match status" value="1"/>
</dbReference>
<dbReference type="RefSeq" id="WP_125227331.1">
    <property type="nucleotide sequence ID" value="NZ_RQYT01000007.1"/>
</dbReference>
<organism evidence="2 3">
    <name type="scientific">Arachnia propionica</name>
    <dbReference type="NCBI Taxonomy" id="1750"/>
    <lineage>
        <taxon>Bacteria</taxon>
        <taxon>Bacillati</taxon>
        <taxon>Actinomycetota</taxon>
        <taxon>Actinomycetes</taxon>
        <taxon>Propionibacteriales</taxon>
        <taxon>Propionibacteriaceae</taxon>
        <taxon>Arachnia</taxon>
    </lineage>
</organism>
<proteinExistence type="predicted"/>
<dbReference type="SUPFAM" id="SSF142433">
    <property type="entry name" value="CinA-like"/>
    <property type="match status" value="1"/>
</dbReference>
<dbReference type="InterPro" id="IPR036653">
    <property type="entry name" value="CinA-like_C"/>
</dbReference>
<reference evidence="2 3" key="1">
    <citation type="submission" date="2018-11" db="EMBL/GenBank/DDBJ databases">
        <title>Genomes From Bacteria Associated with the Canine Oral Cavity: a Test Case for Automated Genome-Based Taxonomic Assignment.</title>
        <authorList>
            <person name="Coil D.A."/>
            <person name="Jospin G."/>
            <person name="Darling A.E."/>
            <person name="Wallis C."/>
            <person name="Davis I.J."/>
            <person name="Harris S."/>
            <person name="Eisen J.A."/>
            <person name="Holcombe L.J."/>
            <person name="O'Flynn C."/>
        </authorList>
    </citation>
    <scope>NUCLEOTIDE SEQUENCE [LARGE SCALE GENOMIC DNA]</scope>
    <source>
        <strain evidence="2 3">OH2822_COT-296</strain>
    </source>
</reference>
<dbReference type="Proteomes" id="UP000280935">
    <property type="component" value="Unassembled WGS sequence"/>
</dbReference>
<evidence type="ECO:0000313" key="3">
    <source>
        <dbReference type="Proteomes" id="UP000280935"/>
    </source>
</evidence>
<sequence>MSESPAAALIEELRRFRFTVATAESLTGGLVSGTLASVSGASTVLLGGLVAYSPVVKKRLLGVDPELLETHGSVHPEVARQMARGAIQLLYSDLALATTGVAGPDPVGPHPPGTGFIALALPFGDTLVRPFTFTGSRNEIRAKVVDEILTWATQEITR</sequence>
<name>A0A3P1WVL1_9ACTN</name>
<dbReference type="AlphaFoldDB" id="A0A3P1WVL1"/>
<dbReference type="OrthoDB" id="1253990at2"/>
<evidence type="ECO:0000313" key="2">
    <source>
        <dbReference type="EMBL" id="RRD50275.1"/>
    </source>
</evidence>
<evidence type="ECO:0000259" key="1">
    <source>
        <dbReference type="Pfam" id="PF02464"/>
    </source>
</evidence>
<accession>A0A3P1WVL1</accession>
<protein>
    <submittedName>
        <fullName evidence="2">CinA family protein</fullName>
    </submittedName>
</protein>
<dbReference type="Gene3D" id="3.90.950.20">
    <property type="entry name" value="CinA-like"/>
    <property type="match status" value="1"/>
</dbReference>
<dbReference type="EMBL" id="RQYT01000007">
    <property type="protein sequence ID" value="RRD50275.1"/>
    <property type="molecule type" value="Genomic_DNA"/>
</dbReference>
<dbReference type="NCBIfam" id="TIGR00199">
    <property type="entry name" value="PncC_domain"/>
    <property type="match status" value="1"/>
</dbReference>